<evidence type="ECO:0000256" key="2">
    <source>
        <dbReference type="ARBA" id="ARBA00022801"/>
    </source>
</evidence>
<reference evidence="5" key="1">
    <citation type="journal article" date="2021" name="IMA Fungus">
        <title>Genomic characterization of three marine fungi, including Emericellopsis atlantica sp. nov. with signatures of a generalist lifestyle and marine biomass degradation.</title>
        <authorList>
            <person name="Hagestad O.C."/>
            <person name="Hou L."/>
            <person name="Andersen J.H."/>
            <person name="Hansen E.H."/>
            <person name="Altermark B."/>
            <person name="Li C."/>
            <person name="Kuhnert E."/>
            <person name="Cox R.J."/>
            <person name="Crous P.W."/>
            <person name="Spatafora J.W."/>
            <person name="Lail K."/>
            <person name="Amirebrahimi M."/>
            <person name="Lipzen A."/>
            <person name="Pangilinan J."/>
            <person name="Andreopoulos W."/>
            <person name="Hayes R.D."/>
            <person name="Ng V."/>
            <person name="Grigoriev I.V."/>
            <person name="Jackson S.A."/>
            <person name="Sutton T.D.S."/>
            <person name="Dobson A.D.W."/>
            <person name="Rama T."/>
        </authorList>
    </citation>
    <scope>NUCLEOTIDE SEQUENCE</scope>
    <source>
        <strain evidence="5">TRa018bII</strain>
    </source>
</reference>
<dbReference type="InterPro" id="IPR050654">
    <property type="entry name" value="AChE-related_enzymes"/>
</dbReference>
<dbReference type="InterPro" id="IPR002018">
    <property type="entry name" value="CarbesteraseB"/>
</dbReference>
<sequence length="592" mass="63955">MLSTAFGFLAAAGTCLAAPTLNSLRDTAAPVVSVKNGSYSGLYNSAYHQDRFLGIPYAQPPVGDLRFRVAESLNSTWQDVRLAEAYTPFCVGYGGDNIGKEMSEDCLYLSVVRPSGVDASAQLPVAAWIHGGGLFMGGSNDARYDPTFIVQNSVEMGTPMVAVSIQYRLSAWGFLGGKEVLDAGVTNLGFRDQRLALHWIQENIAAFGGSPSEVTIWGESAGGQSVGAQLLAYNGRDDKLFKGAIAQSGGPASIFFHNYYPGGYNSTAYDAIYGQLVRNTSCASSSAPLSCLRALPYAELNGALNTSASRGFGPFSPMMDGDFIAEYPSKQLEAGRFVKVPLLIGANTDEGTAFNPGPVVRNDTAFLKAVEATHLPPQVANIIAKLYPNLPRFGIPSFATWPYNPDSAMAKSLGSQVRRMQAYFGDVVEHSPRRGANVAWAEHGVPSYSYRFDVTVNGVPNYIGATHFQEVAFVYNNTQGHGYATNPFGNLTAEETQRFGRLAREMSRGWVGFIVGGEPRSGVEGGVEWPVYEGRRWRWRGGRKGGEGWGGRAEGRNIVFSVNGTGSYVERDSYRSEGMRFIRENLLAVYGV</sequence>
<feature type="chain" id="PRO_5040547974" description="Carboxylic ester hydrolase" evidence="3">
    <location>
        <begin position="18"/>
        <end position="592"/>
    </location>
</feature>
<evidence type="ECO:0000259" key="4">
    <source>
        <dbReference type="Pfam" id="PF00135"/>
    </source>
</evidence>
<organism evidence="5 6">
    <name type="scientific">Amylocarpus encephaloides</name>
    <dbReference type="NCBI Taxonomy" id="45428"/>
    <lineage>
        <taxon>Eukaryota</taxon>
        <taxon>Fungi</taxon>
        <taxon>Dikarya</taxon>
        <taxon>Ascomycota</taxon>
        <taxon>Pezizomycotina</taxon>
        <taxon>Leotiomycetes</taxon>
        <taxon>Helotiales</taxon>
        <taxon>Helotiales incertae sedis</taxon>
        <taxon>Amylocarpus</taxon>
    </lineage>
</organism>
<dbReference type="PROSITE" id="PS00941">
    <property type="entry name" value="CARBOXYLESTERASE_B_2"/>
    <property type="match status" value="1"/>
</dbReference>
<dbReference type="InterPro" id="IPR019819">
    <property type="entry name" value="Carboxylesterase_B_CS"/>
</dbReference>
<name>A0A9P7YMJ8_9HELO</name>
<keyword evidence="2 3" id="KW-0378">Hydrolase</keyword>
<keyword evidence="3" id="KW-0732">Signal</keyword>
<dbReference type="OrthoDB" id="408631at2759"/>
<dbReference type="AlphaFoldDB" id="A0A9P7YMJ8"/>
<evidence type="ECO:0000256" key="1">
    <source>
        <dbReference type="ARBA" id="ARBA00005964"/>
    </source>
</evidence>
<evidence type="ECO:0000313" key="6">
    <source>
        <dbReference type="Proteomes" id="UP000824998"/>
    </source>
</evidence>
<feature type="signal peptide" evidence="3">
    <location>
        <begin position="1"/>
        <end position="17"/>
    </location>
</feature>
<feature type="domain" description="Carboxylesterase type B" evidence="4">
    <location>
        <begin position="29"/>
        <end position="533"/>
    </location>
</feature>
<protein>
    <recommendedName>
        <fullName evidence="3">Carboxylic ester hydrolase</fullName>
        <ecNumber evidence="3">3.1.1.-</ecNumber>
    </recommendedName>
</protein>
<comment type="caution">
    <text evidence="5">The sequence shown here is derived from an EMBL/GenBank/DDBJ whole genome shotgun (WGS) entry which is preliminary data.</text>
</comment>
<dbReference type="Proteomes" id="UP000824998">
    <property type="component" value="Unassembled WGS sequence"/>
</dbReference>
<keyword evidence="6" id="KW-1185">Reference proteome</keyword>
<dbReference type="EC" id="3.1.1.-" evidence="3"/>
<evidence type="ECO:0000256" key="3">
    <source>
        <dbReference type="RuleBase" id="RU361235"/>
    </source>
</evidence>
<dbReference type="InterPro" id="IPR029058">
    <property type="entry name" value="AB_hydrolase_fold"/>
</dbReference>
<dbReference type="PANTHER" id="PTHR43918">
    <property type="entry name" value="ACETYLCHOLINESTERASE"/>
    <property type="match status" value="1"/>
</dbReference>
<dbReference type="EMBL" id="MU251405">
    <property type="protein sequence ID" value="KAG9236528.1"/>
    <property type="molecule type" value="Genomic_DNA"/>
</dbReference>
<evidence type="ECO:0000313" key="5">
    <source>
        <dbReference type="EMBL" id="KAG9236528.1"/>
    </source>
</evidence>
<proteinExistence type="inferred from homology"/>
<dbReference type="Pfam" id="PF00135">
    <property type="entry name" value="COesterase"/>
    <property type="match status" value="1"/>
</dbReference>
<dbReference type="SUPFAM" id="SSF53474">
    <property type="entry name" value="alpha/beta-Hydrolases"/>
    <property type="match status" value="1"/>
</dbReference>
<accession>A0A9P7YMJ8</accession>
<dbReference type="PANTHER" id="PTHR43918:SF4">
    <property type="entry name" value="CARBOXYLIC ESTER HYDROLASE"/>
    <property type="match status" value="1"/>
</dbReference>
<dbReference type="Gene3D" id="3.40.50.1820">
    <property type="entry name" value="alpha/beta hydrolase"/>
    <property type="match status" value="1"/>
</dbReference>
<dbReference type="GO" id="GO:0052689">
    <property type="term" value="F:carboxylic ester hydrolase activity"/>
    <property type="evidence" value="ECO:0007669"/>
    <property type="project" value="TreeGrafter"/>
</dbReference>
<gene>
    <name evidence="5" type="ORF">BJ875DRAFT_222343</name>
</gene>
<comment type="similarity">
    <text evidence="1 3">Belongs to the type-B carboxylesterase/lipase family.</text>
</comment>
<dbReference type="InterPro" id="IPR019826">
    <property type="entry name" value="Carboxylesterase_B_AS"/>
</dbReference>
<dbReference type="PROSITE" id="PS00122">
    <property type="entry name" value="CARBOXYLESTERASE_B_1"/>
    <property type="match status" value="1"/>
</dbReference>